<protein>
    <submittedName>
        <fullName evidence="3">Uncharacterized protein LOC124295424</fullName>
    </submittedName>
    <submittedName>
        <fullName evidence="4">Uncharacterized protein LOC124295427</fullName>
    </submittedName>
</protein>
<dbReference type="GeneID" id="124295427"/>
<feature type="compositionally biased region" description="Basic and acidic residues" evidence="1">
    <location>
        <begin position="84"/>
        <end position="98"/>
    </location>
</feature>
<sequence>MEALNRIVNQDEMMDESTTPQPGVASDSAEVPKTPNPTPNENKKKKKNWRWWDKKKARKQKEKTSASASDTPQLHKVAKSTSNQRDKRVSRNQRDKRVSRNPRFRKTRTDGPSKQTSSDPRTTEERALAVVVNTILNRM</sequence>
<proteinExistence type="predicted"/>
<name>A0ABM3GM74_NEOLC</name>
<evidence type="ECO:0000256" key="1">
    <source>
        <dbReference type="SAM" id="MobiDB-lite"/>
    </source>
</evidence>
<evidence type="ECO:0000313" key="3">
    <source>
        <dbReference type="RefSeq" id="XP_046601365.1"/>
    </source>
</evidence>
<dbReference type="RefSeq" id="XP_046601365.1">
    <property type="nucleotide sequence ID" value="XM_046745409.1"/>
</dbReference>
<accession>A0ABM3GM74</accession>
<dbReference type="RefSeq" id="XP_046601372.1">
    <property type="nucleotide sequence ID" value="XM_046745416.1"/>
</dbReference>
<feature type="compositionally biased region" description="Basic residues" evidence="1">
    <location>
        <begin position="43"/>
        <end position="61"/>
    </location>
</feature>
<keyword evidence="2" id="KW-1185">Reference proteome</keyword>
<evidence type="ECO:0000313" key="2">
    <source>
        <dbReference type="Proteomes" id="UP000829291"/>
    </source>
</evidence>
<organism evidence="2 4">
    <name type="scientific">Neodiprion lecontei</name>
    <name type="common">Redheaded pine sawfly</name>
    <dbReference type="NCBI Taxonomy" id="441921"/>
    <lineage>
        <taxon>Eukaryota</taxon>
        <taxon>Metazoa</taxon>
        <taxon>Ecdysozoa</taxon>
        <taxon>Arthropoda</taxon>
        <taxon>Hexapoda</taxon>
        <taxon>Insecta</taxon>
        <taxon>Pterygota</taxon>
        <taxon>Neoptera</taxon>
        <taxon>Endopterygota</taxon>
        <taxon>Hymenoptera</taxon>
        <taxon>Tenthredinoidea</taxon>
        <taxon>Diprionidae</taxon>
        <taxon>Diprioninae</taxon>
        <taxon>Neodiprion</taxon>
    </lineage>
</organism>
<feature type="region of interest" description="Disordered" evidence="1">
    <location>
        <begin position="1"/>
        <end position="127"/>
    </location>
</feature>
<feature type="compositionally biased region" description="Polar residues" evidence="1">
    <location>
        <begin position="110"/>
        <end position="120"/>
    </location>
</feature>
<reference evidence="3 4" key="1">
    <citation type="submission" date="2025-05" db="UniProtKB">
        <authorList>
            <consortium name="RefSeq"/>
        </authorList>
    </citation>
    <scope>IDENTIFICATION</scope>
    <source>
        <tissue evidence="3 4">Thorax and Abdomen</tissue>
    </source>
</reference>
<gene>
    <name evidence="4" type="primary">LOC124295427</name>
    <name evidence="3" type="synonym">LOC124295424</name>
</gene>
<dbReference type="Proteomes" id="UP000829291">
    <property type="component" value="Chromosome 1"/>
</dbReference>
<evidence type="ECO:0000313" key="4">
    <source>
        <dbReference type="RefSeq" id="XP_046601372.1"/>
    </source>
</evidence>